<dbReference type="InterPro" id="IPR045093">
    <property type="entry name" value="Cullin"/>
</dbReference>
<dbReference type="InterPro" id="IPR001373">
    <property type="entry name" value="Cullin_N"/>
</dbReference>
<comment type="similarity">
    <text evidence="1 4 5">Belongs to the cullin family.</text>
</comment>
<dbReference type="Pfam" id="PF00888">
    <property type="entry name" value="Cullin"/>
    <property type="match status" value="1"/>
</dbReference>
<dbReference type="SUPFAM" id="SSF74788">
    <property type="entry name" value="Cullin repeat-like"/>
    <property type="match status" value="1"/>
</dbReference>
<dbReference type="Gene3D" id="1.20.1310.10">
    <property type="entry name" value="Cullin Repeats"/>
    <property type="match status" value="4"/>
</dbReference>
<sequence>MTSPSHSLPPRTSNLATVWAYLEEGLDTIMMSESLKDIPVQYTAFLNTVVYNFYMSSNDRFNSAATSALYDKVLQYLCTRLESIWHIADSLQGEELLRYYGAEWRRYEIRVHYMNRTVFSYLNRYWVKRERDEGRIRIYPVHKLALVQWEAEVFVPINQEDRLVNALLLAIERERNGQVADEMLVKNVVGSLLRLGVNYANLDEECLDIYKNDFEAPFLVATEMYYRGEAAAFMAAARDSNFNYLKKVQDRLQEEEDRVERYGLIRKTRTNLISVLKDTFFPPYFHAIWTSVQGIPEFFGAENLPASLSRTSKGQDLLRKNFEQHVEKAGLDAVASLVEKDSEPDPKTYLDVLLEVHAKYSTIIIQHLYGDGGFIGSLRKACTVFVNRNAVTGPTGSKSPEVLVKYADRLLRKDKSLEEVDVEGALDRLKVIFNYLEDKDVFLHFYAARLSKRLIYGVSASDESEASMISKLGKACGSEYTSKLRQMLMDARVSKDLTEQFNDSTFNVMVLGSNCWLLNRPAHGFTIPREIYPTYDRFQKYYRTKHSGRKLTWLWNYSRSELRTNYLDQRYILMTSSFQMVILLLYNDHDLLSLSELVTATSIPKEIITQVVSVLVKARILVNEKSEQYSLNSDFKSKKIRVNINQPIKAEGQTEVMRAVQEDRKYVIQATIVRIMKAQKSMNDEHLVQEVIKQISQRFTPQVPTIRKAIDILLEKEYIQQLPGDTLTYVA</sequence>
<dbReference type="InterPro" id="IPR036390">
    <property type="entry name" value="WH_DNA-bd_sf"/>
</dbReference>
<dbReference type="GO" id="GO:0031625">
    <property type="term" value="F:ubiquitin protein ligase binding"/>
    <property type="evidence" value="ECO:0007669"/>
    <property type="project" value="InterPro"/>
</dbReference>
<dbReference type="SUPFAM" id="SSF75632">
    <property type="entry name" value="Cullin homology domain"/>
    <property type="match status" value="1"/>
</dbReference>
<dbReference type="InterPro" id="IPR016159">
    <property type="entry name" value="Cullin_repeat-like_dom_sf"/>
</dbReference>
<evidence type="ECO:0000313" key="7">
    <source>
        <dbReference type="EMBL" id="SJL09058.1"/>
    </source>
</evidence>
<dbReference type="Pfam" id="PF10557">
    <property type="entry name" value="Cullin_Nedd8"/>
    <property type="match status" value="1"/>
</dbReference>
<dbReference type="EMBL" id="FUEG01000010">
    <property type="protein sequence ID" value="SJL09058.1"/>
    <property type="molecule type" value="Genomic_DNA"/>
</dbReference>
<evidence type="ECO:0000313" key="8">
    <source>
        <dbReference type="Proteomes" id="UP000219338"/>
    </source>
</evidence>
<proteinExistence type="inferred from homology"/>
<dbReference type="InterPro" id="IPR059120">
    <property type="entry name" value="Cullin-like_AB"/>
</dbReference>
<dbReference type="InterPro" id="IPR036317">
    <property type="entry name" value="Cullin_homology_sf"/>
</dbReference>
<evidence type="ECO:0000256" key="5">
    <source>
        <dbReference type="RuleBase" id="RU003829"/>
    </source>
</evidence>
<dbReference type="SMART" id="SM00182">
    <property type="entry name" value="CULLIN"/>
    <property type="match status" value="1"/>
</dbReference>
<dbReference type="Gene3D" id="1.10.10.10">
    <property type="entry name" value="Winged helix-like DNA-binding domain superfamily/Winged helix DNA-binding domain"/>
    <property type="match status" value="1"/>
</dbReference>
<dbReference type="InterPro" id="IPR036388">
    <property type="entry name" value="WH-like_DNA-bd_sf"/>
</dbReference>
<dbReference type="PANTHER" id="PTHR11932">
    <property type="entry name" value="CULLIN"/>
    <property type="match status" value="1"/>
</dbReference>
<dbReference type="FunFam" id="1.20.1310.10:FF:000001">
    <property type="entry name" value="Cullin 3"/>
    <property type="match status" value="1"/>
</dbReference>
<dbReference type="FunFam" id="1.10.10.10:FF:000014">
    <property type="entry name" value="Cullin 1"/>
    <property type="match status" value="1"/>
</dbReference>
<dbReference type="AlphaFoldDB" id="A0A284RJX1"/>
<dbReference type="FunFam" id="1.20.1310.10:FF:000002">
    <property type="entry name" value="cullin-3 isoform X1"/>
    <property type="match status" value="1"/>
</dbReference>
<evidence type="ECO:0000256" key="1">
    <source>
        <dbReference type="ARBA" id="ARBA00006019"/>
    </source>
</evidence>
<dbReference type="Proteomes" id="UP000219338">
    <property type="component" value="Unassembled WGS sequence"/>
</dbReference>
<dbReference type="OrthoDB" id="27073at2759"/>
<accession>A0A284RJX1</accession>
<evidence type="ECO:0000256" key="2">
    <source>
        <dbReference type="ARBA" id="ARBA00022499"/>
    </source>
</evidence>
<dbReference type="Gene3D" id="3.30.230.130">
    <property type="entry name" value="Cullin, Chain C, Domain 2"/>
    <property type="match status" value="1"/>
</dbReference>
<dbReference type="Pfam" id="PF26557">
    <property type="entry name" value="Cullin_AB"/>
    <property type="match status" value="1"/>
</dbReference>
<gene>
    <name evidence="7" type="ORF">ARMOST_12434</name>
</gene>
<evidence type="ECO:0000259" key="6">
    <source>
        <dbReference type="PROSITE" id="PS50069"/>
    </source>
</evidence>
<evidence type="ECO:0000256" key="4">
    <source>
        <dbReference type="PROSITE-ProRule" id="PRU00330"/>
    </source>
</evidence>
<dbReference type="SUPFAM" id="SSF46785">
    <property type="entry name" value="Winged helix' DNA-binding domain"/>
    <property type="match status" value="1"/>
</dbReference>
<dbReference type="InterPro" id="IPR016158">
    <property type="entry name" value="Cullin_homology"/>
</dbReference>
<dbReference type="OMA" id="MGEMEFY"/>
<dbReference type="InterPro" id="IPR019559">
    <property type="entry name" value="Cullin_neddylation_domain"/>
</dbReference>
<dbReference type="PROSITE" id="PS50069">
    <property type="entry name" value="CULLIN_2"/>
    <property type="match status" value="1"/>
</dbReference>
<dbReference type="STRING" id="47428.A0A284RJX1"/>
<reference evidence="8" key="1">
    <citation type="journal article" date="2017" name="Nat. Ecol. Evol.">
        <title>Genome expansion and lineage-specific genetic innovations in the forest pathogenic fungi Armillaria.</title>
        <authorList>
            <person name="Sipos G."/>
            <person name="Prasanna A.N."/>
            <person name="Walter M.C."/>
            <person name="O'Connor E."/>
            <person name="Balint B."/>
            <person name="Krizsan K."/>
            <person name="Kiss B."/>
            <person name="Hess J."/>
            <person name="Varga T."/>
            <person name="Slot J."/>
            <person name="Riley R."/>
            <person name="Boka B."/>
            <person name="Rigling D."/>
            <person name="Barry K."/>
            <person name="Lee J."/>
            <person name="Mihaltcheva S."/>
            <person name="LaButti K."/>
            <person name="Lipzen A."/>
            <person name="Waldron R."/>
            <person name="Moloney N.M."/>
            <person name="Sperisen C."/>
            <person name="Kredics L."/>
            <person name="Vagvoelgyi C."/>
            <person name="Patrignani A."/>
            <person name="Fitzpatrick D."/>
            <person name="Nagy I."/>
            <person name="Doyle S."/>
            <person name="Anderson J.B."/>
            <person name="Grigoriev I.V."/>
            <person name="Gueldener U."/>
            <person name="Muensterkoetter M."/>
            <person name="Nagy L.G."/>
        </authorList>
    </citation>
    <scope>NUCLEOTIDE SEQUENCE [LARGE SCALE GENOMIC DNA]</scope>
    <source>
        <strain evidence="8">C18/9</strain>
    </source>
</reference>
<keyword evidence="2" id="KW-1017">Isopeptide bond</keyword>
<dbReference type="SMART" id="SM00884">
    <property type="entry name" value="Cullin_Nedd8"/>
    <property type="match status" value="1"/>
</dbReference>
<evidence type="ECO:0000256" key="3">
    <source>
        <dbReference type="ARBA" id="ARBA00022843"/>
    </source>
</evidence>
<organism evidence="7 8">
    <name type="scientific">Armillaria ostoyae</name>
    <name type="common">Armillaria root rot fungus</name>
    <dbReference type="NCBI Taxonomy" id="47428"/>
    <lineage>
        <taxon>Eukaryota</taxon>
        <taxon>Fungi</taxon>
        <taxon>Dikarya</taxon>
        <taxon>Basidiomycota</taxon>
        <taxon>Agaricomycotina</taxon>
        <taxon>Agaricomycetes</taxon>
        <taxon>Agaricomycetidae</taxon>
        <taxon>Agaricales</taxon>
        <taxon>Marasmiineae</taxon>
        <taxon>Physalacriaceae</taxon>
        <taxon>Armillaria</taxon>
    </lineage>
</organism>
<name>A0A284RJX1_ARMOS</name>
<feature type="domain" description="Cullin family profile" evidence="6">
    <location>
        <begin position="398"/>
        <end position="616"/>
    </location>
</feature>
<keyword evidence="3" id="KW-0832">Ubl conjugation</keyword>
<dbReference type="GO" id="GO:0006511">
    <property type="term" value="P:ubiquitin-dependent protein catabolic process"/>
    <property type="evidence" value="ECO:0007669"/>
    <property type="project" value="InterPro"/>
</dbReference>
<keyword evidence="8" id="KW-1185">Reference proteome</keyword>
<protein>
    <submittedName>
        <fullName evidence="7">Related to SCF complex member Cullin 1</fullName>
    </submittedName>
</protein>